<keyword evidence="5 9" id="KW-0694">RNA-binding</keyword>
<evidence type="ECO:0000256" key="8">
    <source>
        <dbReference type="ARBA" id="ARBA00023274"/>
    </source>
</evidence>
<proteinExistence type="inferred from homology"/>
<dbReference type="Pfam" id="PF01423">
    <property type="entry name" value="LSM"/>
    <property type="match status" value="1"/>
</dbReference>
<reference evidence="11" key="1">
    <citation type="submission" date="2014-02" db="EMBL/GenBank/DDBJ databases">
        <authorList>
            <person name="Genoscope - CEA"/>
        </authorList>
    </citation>
    <scope>NUCLEOTIDE SEQUENCE</scope>
    <source>
        <strain evidence="11">LS3</strain>
    </source>
</reference>
<dbReference type="Gene3D" id="2.30.30.100">
    <property type="match status" value="1"/>
</dbReference>
<dbReference type="GO" id="GO:1990726">
    <property type="term" value="C:Lsm1-7-Pat1 complex"/>
    <property type="evidence" value="ECO:0007669"/>
    <property type="project" value="TreeGrafter"/>
</dbReference>
<evidence type="ECO:0000256" key="1">
    <source>
        <dbReference type="ARBA" id="ARBA00004123"/>
    </source>
</evidence>
<keyword evidence="3 9" id="KW-0507">mRNA processing</keyword>
<keyword evidence="6 9" id="KW-0508">mRNA splicing</keyword>
<dbReference type="SMART" id="SM00651">
    <property type="entry name" value="Sm"/>
    <property type="match status" value="1"/>
</dbReference>
<evidence type="ECO:0000256" key="5">
    <source>
        <dbReference type="ARBA" id="ARBA00022884"/>
    </source>
</evidence>
<dbReference type="PANTHER" id="PTHR20971:SF0">
    <property type="entry name" value="U6 SNRNA-ASSOCIATED SM-LIKE PROTEIN LSM5"/>
    <property type="match status" value="1"/>
</dbReference>
<dbReference type="InterPro" id="IPR001163">
    <property type="entry name" value="Sm_dom_euk/arc"/>
</dbReference>
<name>A0A060TDE9_BLAAD</name>
<dbReference type="SUPFAM" id="SSF50182">
    <property type="entry name" value="Sm-like ribonucleoproteins"/>
    <property type="match status" value="1"/>
</dbReference>
<comment type="subunit">
    <text evidence="9">LSm subunits form a heteromer with a doughnut shape.</text>
</comment>
<evidence type="ECO:0000313" key="11">
    <source>
        <dbReference type="EMBL" id="CDP38814.1"/>
    </source>
</evidence>
<dbReference type="GO" id="GO:0003723">
    <property type="term" value="F:RNA binding"/>
    <property type="evidence" value="ECO:0007669"/>
    <property type="project" value="UniProtKB-KW"/>
</dbReference>
<evidence type="ECO:0000256" key="7">
    <source>
        <dbReference type="ARBA" id="ARBA00023242"/>
    </source>
</evidence>
<dbReference type="EMBL" id="HG937694">
    <property type="protein sequence ID" value="CDP38814.1"/>
    <property type="molecule type" value="Genomic_DNA"/>
</dbReference>
<dbReference type="GO" id="GO:0005688">
    <property type="term" value="C:U6 snRNP"/>
    <property type="evidence" value="ECO:0007669"/>
    <property type="project" value="TreeGrafter"/>
</dbReference>
<feature type="domain" description="Sm" evidence="10">
    <location>
        <begin position="10"/>
        <end position="97"/>
    </location>
</feature>
<evidence type="ECO:0000256" key="6">
    <source>
        <dbReference type="ARBA" id="ARBA00023187"/>
    </source>
</evidence>
<accession>A0A060TDE9</accession>
<organism evidence="11">
    <name type="scientific">Blastobotrys adeninivorans</name>
    <name type="common">Yeast</name>
    <name type="synonym">Arxula adeninivorans</name>
    <dbReference type="NCBI Taxonomy" id="409370"/>
    <lineage>
        <taxon>Eukaryota</taxon>
        <taxon>Fungi</taxon>
        <taxon>Dikarya</taxon>
        <taxon>Ascomycota</taxon>
        <taxon>Saccharomycotina</taxon>
        <taxon>Dipodascomycetes</taxon>
        <taxon>Dipodascales</taxon>
        <taxon>Trichomonascaceae</taxon>
        <taxon>Blastobotrys</taxon>
    </lineage>
</organism>
<dbReference type="AlphaFoldDB" id="A0A060TDE9"/>
<comment type="subcellular location">
    <subcellularLocation>
        <location evidence="1 9">Nucleus</location>
    </subcellularLocation>
</comment>
<dbReference type="CDD" id="cd01732">
    <property type="entry name" value="LSm5"/>
    <property type="match status" value="1"/>
</dbReference>
<keyword evidence="7 9" id="KW-0539">Nucleus</keyword>
<dbReference type="GO" id="GO:0000398">
    <property type="term" value="P:mRNA splicing, via spliceosome"/>
    <property type="evidence" value="ECO:0007669"/>
    <property type="project" value="TreeGrafter"/>
</dbReference>
<comment type="function">
    <text evidence="9">Plays a role in U6 snRNP assembly and function. Binds to the 3' end of U6 snRNA.</text>
</comment>
<evidence type="ECO:0000256" key="3">
    <source>
        <dbReference type="ARBA" id="ARBA00022664"/>
    </source>
</evidence>
<evidence type="ECO:0000259" key="10">
    <source>
        <dbReference type="PROSITE" id="PS52002"/>
    </source>
</evidence>
<evidence type="ECO:0000256" key="4">
    <source>
        <dbReference type="ARBA" id="ARBA00022728"/>
    </source>
</evidence>
<dbReference type="PROSITE" id="PS52002">
    <property type="entry name" value="SM"/>
    <property type="match status" value="1"/>
</dbReference>
<dbReference type="PANTHER" id="PTHR20971">
    <property type="entry name" value="U6 SNRNA-ASSOCIATED PROTEIN"/>
    <property type="match status" value="1"/>
</dbReference>
<dbReference type="PhylomeDB" id="A0A060TDE9"/>
<gene>
    <name evidence="9" type="primary">LSM5</name>
    <name evidence="11" type="ORF">GNLVRS02_ARAD1D43230g</name>
</gene>
<keyword evidence="4 9" id="KW-0747">Spliceosome</keyword>
<comment type="similarity">
    <text evidence="2 9">Belongs to the snRNP Sm proteins family.</text>
</comment>
<evidence type="ECO:0000256" key="2">
    <source>
        <dbReference type="ARBA" id="ARBA00006850"/>
    </source>
</evidence>
<evidence type="ECO:0000256" key="9">
    <source>
        <dbReference type="RuleBase" id="RU365055"/>
    </source>
</evidence>
<reference evidence="11" key="2">
    <citation type="submission" date="2014-06" db="EMBL/GenBank/DDBJ databases">
        <title>The complete genome of Blastobotrys (Arxula) adeninivorans LS3 - a yeast of biotechnological interest.</title>
        <authorList>
            <person name="Kunze G."/>
            <person name="Gaillardin C."/>
            <person name="Czernicka M."/>
            <person name="Durrens P."/>
            <person name="Martin T."/>
            <person name="Boer E."/>
            <person name="Gabaldon T."/>
            <person name="Cruz J."/>
            <person name="Talla E."/>
            <person name="Marck C."/>
            <person name="Goffeau A."/>
            <person name="Barbe V."/>
            <person name="Baret P."/>
            <person name="Baronian K."/>
            <person name="Beier S."/>
            <person name="Bleykasten C."/>
            <person name="Bode R."/>
            <person name="Casaregola S."/>
            <person name="Despons L."/>
            <person name="Fairhead C."/>
            <person name="Giersberg M."/>
            <person name="Gierski P."/>
            <person name="Hahnel U."/>
            <person name="Hartmann A."/>
            <person name="Jankowska D."/>
            <person name="Jubin C."/>
            <person name="Jung P."/>
            <person name="Lafontaine I."/>
            <person name="Leh-Louis V."/>
            <person name="Lemaire M."/>
            <person name="Marcet-Houben M."/>
            <person name="Mascher M."/>
            <person name="Morel G."/>
            <person name="Richard G.-F."/>
            <person name="Riechen J."/>
            <person name="Sacerdot C."/>
            <person name="Sarkar A."/>
            <person name="Savel G."/>
            <person name="Schacherer J."/>
            <person name="Sherman D."/>
            <person name="Straub M.-L."/>
            <person name="Stein N."/>
            <person name="Thierry A."/>
            <person name="Trautwein-Schult A."/>
            <person name="Westhof E."/>
            <person name="Worch S."/>
            <person name="Dujon B."/>
            <person name="Souciet J.-L."/>
            <person name="Wincker P."/>
            <person name="Scholz U."/>
            <person name="Neuveglise N."/>
        </authorList>
    </citation>
    <scope>NUCLEOTIDE SEQUENCE</scope>
    <source>
        <strain evidence="11">LS3</strain>
    </source>
</reference>
<dbReference type="GO" id="GO:0005681">
    <property type="term" value="C:spliceosomal complex"/>
    <property type="evidence" value="ECO:0007669"/>
    <property type="project" value="UniProtKB-KW"/>
</dbReference>
<sequence length="97" mass="10492">MAEVANPVVLPLELVDKCIGSKVWVVLKSNVGKFYCSKSATNCLTAEFSGTLVGFDDFVNMVLKDVTEYDAEGNEHKLPKILLNGNNVCMIIPAAEA</sequence>
<dbReference type="InterPro" id="IPR047575">
    <property type="entry name" value="Sm"/>
</dbReference>
<dbReference type="InterPro" id="IPR033871">
    <property type="entry name" value="LSm5"/>
</dbReference>
<protein>
    <recommendedName>
        <fullName evidence="9">LSM complex subunit LSM5</fullName>
    </recommendedName>
</protein>
<dbReference type="InterPro" id="IPR010920">
    <property type="entry name" value="LSM_dom_sf"/>
</dbReference>
<keyword evidence="8 9" id="KW-0687">Ribonucleoprotein</keyword>
<dbReference type="GO" id="GO:0046540">
    <property type="term" value="C:U4/U6 x U5 tri-snRNP complex"/>
    <property type="evidence" value="ECO:0007669"/>
    <property type="project" value="TreeGrafter"/>
</dbReference>